<reference evidence="2" key="1">
    <citation type="submission" date="2020-09" db="EMBL/GenBank/DDBJ databases">
        <title>A novel bacterium of genus Neiella, isolated from South China Sea.</title>
        <authorList>
            <person name="Huang H."/>
            <person name="Mo K."/>
            <person name="Hu Y."/>
        </authorList>
    </citation>
    <scope>NUCLEOTIDE SEQUENCE</scope>
    <source>
        <strain evidence="2">HB171785</strain>
    </source>
</reference>
<feature type="domain" description="DUF3859" evidence="1">
    <location>
        <begin position="8"/>
        <end position="125"/>
    </location>
</feature>
<dbReference type="EMBL" id="JACXAF010000025">
    <property type="protein sequence ID" value="MBD1390950.1"/>
    <property type="molecule type" value="Genomic_DNA"/>
</dbReference>
<dbReference type="AlphaFoldDB" id="A0A8J6QIS6"/>
<evidence type="ECO:0000259" key="1">
    <source>
        <dbReference type="Pfam" id="PF12975"/>
    </source>
</evidence>
<keyword evidence="3" id="KW-1185">Reference proteome</keyword>
<dbReference type="InterPro" id="IPR024331">
    <property type="entry name" value="DUF3859"/>
</dbReference>
<proteinExistence type="predicted"/>
<protein>
    <submittedName>
        <fullName evidence="2">DUF3859 domain-containing protein</fullName>
    </submittedName>
</protein>
<dbReference type="Gene3D" id="2.60.40.2390">
    <property type="match status" value="1"/>
</dbReference>
<dbReference type="RefSeq" id="WP_191146012.1">
    <property type="nucleotide sequence ID" value="NZ_JACXAF010000025.1"/>
</dbReference>
<name>A0A8J6QIS6_9GAMM</name>
<sequence length="147" mass="16826">MAKQKFSAQIVSAGIYDGFDANSKALPKIKSFTRHIVAELDLEFGLIVNIKKAKGQQIHWCIEHPNLVDDEGLVMAPFEGDEYVADNDWQFYLGDCIWAPVDNKGGDWRMTIELAGQLIVDETFDIEVDEYQVLNDDSFWLGRRRKQ</sequence>
<accession>A0A8J6QIS6</accession>
<gene>
    <name evidence="2" type="ORF">IC617_16080</name>
</gene>
<dbReference type="Pfam" id="PF12975">
    <property type="entry name" value="DUF3859"/>
    <property type="match status" value="1"/>
</dbReference>
<evidence type="ECO:0000313" key="2">
    <source>
        <dbReference type="EMBL" id="MBD1390950.1"/>
    </source>
</evidence>
<organism evidence="2 3">
    <name type="scientific">Neiella litorisoli</name>
    <dbReference type="NCBI Taxonomy" id="2771431"/>
    <lineage>
        <taxon>Bacteria</taxon>
        <taxon>Pseudomonadati</taxon>
        <taxon>Pseudomonadota</taxon>
        <taxon>Gammaproteobacteria</taxon>
        <taxon>Alteromonadales</taxon>
        <taxon>Echinimonadaceae</taxon>
        <taxon>Neiella</taxon>
    </lineage>
</organism>
<evidence type="ECO:0000313" key="3">
    <source>
        <dbReference type="Proteomes" id="UP000638014"/>
    </source>
</evidence>
<dbReference type="Proteomes" id="UP000638014">
    <property type="component" value="Unassembled WGS sequence"/>
</dbReference>
<comment type="caution">
    <text evidence="2">The sequence shown here is derived from an EMBL/GenBank/DDBJ whole genome shotgun (WGS) entry which is preliminary data.</text>
</comment>